<dbReference type="InterPro" id="IPR001126">
    <property type="entry name" value="UmuC"/>
</dbReference>
<dbReference type="Pfam" id="PF00817">
    <property type="entry name" value="IMS"/>
    <property type="match status" value="1"/>
</dbReference>
<feature type="binding site" evidence="12">
    <location>
        <position position="13"/>
    </location>
    <ligand>
        <name>Mg(2+)</name>
        <dbReference type="ChEBI" id="CHEBI:18420"/>
    </ligand>
</feature>
<dbReference type="AlphaFoldDB" id="A0A5N0TC58"/>
<evidence type="ECO:0000259" key="13">
    <source>
        <dbReference type="PROSITE" id="PS50173"/>
    </source>
</evidence>
<comment type="cofactor">
    <cofactor evidence="12">
        <name>Mg(2+)</name>
        <dbReference type="ChEBI" id="CHEBI:18420"/>
    </cofactor>
    <text evidence="12">Binds 2 magnesium ions per subunit.</text>
</comment>
<dbReference type="NCBIfam" id="NF002677">
    <property type="entry name" value="PRK02406.1"/>
    <property type="match status" value="1"/>
</dbReference>
<dbReference type="RefSeq" id="WP_150863794.1">
    <property type="nucleotide sequence ID" value="NZ_VYXP01000004.1"/>
</dbReference>
<gene>
    <name evidence="12 14" type="primary">dinB</name>
    <name evidence="14" type="ORF">F3N42_07490</name>
</gene>
<dbReference type="InterPro" id="IPR043128">
    <property type="entry name" value="Rev_trsase/Diguanyl_cyclase"/>
</dbReference>
<dbReference type="InterPro" id="IPR050116">
    <property type="entry name" value="DNA_polymerase-Y"/>
</dbReference>
<proteinExistence type="inferred from homology"/>
<evidence type="ECO:0000313" key="15">
    <source>
        <dbReference type="Proteomes" id="UP000325372"/>
    </source>
</evidence>
<keyword evidence="10 12" id="KW-0234">DNA repair</keyword>
<evidence type="ECO:0000256" key="3">
    <source>
        <dbReference type="ARBA" id="ARBA00022679"/>
    </source>
</evidence>
<evidence type="ECO:0000256" key="11">
    <source>
        <dbReference type="ARBA" id="ARBA00049244"/>
    </source>
</evidence>
<feature type="active site" evidence="12">
    <location>
        <position position="108"/>
    </location>
</feature>
<feature type="domain" description="UmuC" evidence="13">
    <location>
        <begin position="9"/>
        <end position="189"/>
    </location>
</feature>
<dbReference type="GO" id="GO:0006281">
    <property type="term" value="P:DNA repair"/>
    <property type="evidence" value="ECO:0007669"/>
    <property type="project" value="UniProtKB-UniRule"/>
</dbReference>
<dbReference type="EC" id="2.7.7.7" evidence="12"/>
<dbReference type="PROSITE" id="PS50173">
    <property type="entry name" value="UMUC"/>
    <property type="match status" value="1"/>
</dbReference>
<keyword evidence="3 12" id="KW-0808">Transferase</keyword>
<dbReference type="InterPro" id="IPR043502">
    <property type="entry name" value="DNA/RNA_pol_sf"/>
</dbReference>
<keyword evidence="7 12" id="KW-0227">DNA damage</keyword>
<evidence type="ECO:0000256" key="5">
    <source>
        <dbReference type="ARBA" id="ARBA00022705"/>
    </source>
</evidence>
<keyword evidence="8 12" id="KW-0460">Magnesium</keyword>
<dbReference type="GO" id="GO:0009432">
    <property type="term" value="P:SOS response"/>
    <property type="evidence" value="ECO:0007669"/>
    <property type="project" value="TreeGrafter"/>
</dbReference>
<keyword evidence="2 12" id="KW-0515">Mutator protein</keyword>
<evidence type="ECO:0000256" key="2">
    <source>
        <dbReference type="ARBA" id="ARBA00022457"/>
    </source>
</evidence>
<comment type="subunit">
    <text evidence="12">Monomer.</text>
</comment>
<dbReference type="GO" id="GO:0003684">
    <property type="term" value="F:damaged DNA binding"/>
    <property type="evidence" value="ECO:0007669"/>
    <property type="project" value="InterPro"/>
</dbReference>
<dbReference type="CDD" id="cd03586">
    <property type="entry name" value="PolY_Pol_IV_kappa"/>
    <property type="match status" value="1"/>
</dbReference>
<dbReference type="GO" id="GO:0003887">
    <property type="term" value="F:DNA-directed DNA polymerase activity"/>
    <property type="evidence" value="ECO:0007669"/>
    <property type="project" value="UniProtKB-UniRule"/>
</dbReference>
<evidence type="ECO:0000256" key="4">
    <source>
        <dbReference type="ARBA" id="ARBA00022695"/>
    </source>
</evidence>
<comment type="caution">
    <text evidence="14">The sequence shown here is derived from an EMBL/GenBank/DDBJ whole genome shotgun (WGS) entry which is preliminary data.</text>
</comment>
<protein>
    <recommendedName>
        <fullName evidence="12">DNA polymerase IV</fullName>
        <shortName evidence="12">Pol IV</shortName>
        <ecNumber evidence="12">2.7.7.7</ecNumber>
    </recommendedName>
</protein>
<keyword evidence="15" id="KW-1185">Reference proteome</keyword>
<keyword evidence="12" id="KW-0963">Cytoplasm</keyword>
<dbReference type="SUPFAM" id="SSF100879">
    <property type="entry name" value="Lesion bypass DNA polymerase (Y-family), little finger domain"/>
    <property type="match status" value="1"/>
</dbReference>
<dbReference type="GO" id="GO:0006261">
    <property type="term" value="P:DNA-templated DNA replication"/>
    <property type="evidence" value="ECO:0007669"/>
    <property type="project" value="UniProtKB-UniRule"/>
</dbReference>
<comment type="similarity">
    <text evidence="1 12">Belongs to the DNA polymerase type-Y family.</text>
</comment>
<dbReference type="InterPro" id="IPR017961">
    <property type="entry name" value="DNA_pol_Y-fam_little_finger"/>
</dbReference>
<evidence type="ECO:0000256" key="6">
    <source>
        <dbReference type="ARBA" id="ARBA00022723"/>
    </source>
</evidence>
<evidence type="ECO:0000256" key="12">
    <source>
        <dbReference type="HAMAP-Rule" id="MF_01113"/>
    </source>
</evidence>
<name>A0A5N0TC58_9GAMM</name>
<keyword evidence="9 12" id="KW-0239">DNA-directed DNA polymerase</keyword>
<organism evidence="14 15">
    <name type="scientific">Marinihelvus fidelis</name>
    <dbReference type="NCBI Taxonomy" id="2613842"/>
    <lineage>
        <taxon>Bacteria</taxon>
        <taxon>Pseudomonadati</taxon>
        <taxon>Pseudomonadota</taxon>
        <taxon>Gammaproteobacteria</taxon>
        <taxon>Chromatiales</taxon>
        <taxon>Wenzhouxiangellaceae</taxon>
        <taxon>Marinihelvus</taxon>
    </lineage>
</organism>
<dbReference type="GO" id="GO:0042276">
    <property type="term" value="P:error-prone translesion synthesis"/>
    <property type="evidence" value="ECO:0007669"/>
    <property type="project" value="TreeGrafter"/>
</dbReference>
<evidence type="ECO:0000256" key="1">
    <source>
        <dbReference type="ARBA" id="ARBA00010945"/>
    </source>
</evidence>
<dbReference type="GO" id="GO:0005829">
    <property type="term" value="C:cytosol"/>
    <property type="evidence" value="ECO:0007669"/>
    <property type="project" value="TreeGrafter"/>
</dbReference>
<dbReference type="Gene3D" id="3.30.70.270">
    <property type="match status" value="1"/>
</dbReference>
<evidence type="ECO:0000256" key="7">
    <source>
        <dbReference type="ARBA" id="ARBA00022763"/>
    </source>
</evidence>
<accession>A0A5N0TC58</accession>
<comment type="subcellular location">
    <subcellularLocation>
        <location evidence="12">Cytoplasm</location>
    </subcellularLocation>
</comment>
<dbReference type="FunFam" id="3.30.1490.100:FF:000004">
    <property type="entry name" value="DNA polymerase IV"/>
    <property type="match status" value="1"/>
</dbReference>
<dbReference type="PANTHER" id="PTHR11076">
    <property type="entry name" value="DNA REPAIR POLYMERASE UMUC / TRANSFERASE FAMILY MEMBER"/>
    <property type="match status" value="1"/>
</dbReference>
<feature type="binding site" evidence="12">
    <location>
        <position position="107"/>
    </location>
    <ligand>
        <name>Mg(2+)</name>
        <dbReference type="ChEBI" id="CHEBI:18420"/>
    </ligand>
</feature>
<dbReference type="Gene3D" id="3.40.1170.60">
    <property type="match status" value="1"/>
</dbReference>
<keyword evidence="4 12" id="KW-0548">Nucleotidyltransferase</keyword>
<dbReference type="InterPro" id="IPR036775">
    <property type="entry name" value="DNA_pol_Y-fam_lit_finger_sf"/>
</dbReference>
<comment type="catalytic activity">
    <reaction evidence="11 12">
        <text>DNA(n) + a 2'-deoxyribonucleoside 5'-triphosphate = DNA(n+1) + diphosphate</text>
        <dbReference type="Rhea" id="RHEA:22508"/>
        <dbReference type="Rhea" id="RHEA-COMP:17339"/>
        <dbReference type="Rhea" id="RHEA-COMP:17340"/>
        <dbReference type="ChEBI" id="CHEBI:33019"/>
        <dbReference type="ChEBI" id="CHEBI:61560"/>
        <dbReference type="ChEBI" id="CHEBI:173112"/>
        <dbReference type="EC" id="2.7.7.7"/>
    </reaction>
</comment>
<dbReference type="HAMAP" id="MF_01113">
    <property type="entry name" value="DNApol_IV"/>
    <property type="match status" value="1"/>
</dbReference>
<dbReference type="Pfam" id="PF11798">
    <property type="entry name" value="IMS_HHH"/>
    <property type="match status" value="1"/>
</dbReference>
<dbReference type="GO" id="GO:0000287">
    <property type="term" value="F:magnesium ion binding"/>
    <property type="evidence" value="ECO:0007669"/>
    <property type="project" value="UniProtKB-UniRule"/>
</dbReference>
<dbReference type="InterPro" id="IPR022880">
    <property type="entry name" value="DNApol_IV"/>
</dbReference>
<keyword evidence="6 12" id="KW-0479">Metal-binding</keyword>
<dbReference type="InterPro" id="IPR024728">
    <property type="entry name" value="PolY_HhH_motif"/>
</dbReference>
<keyword evidence="12" id="KW-0238">DNA-binding</keyword>
<feature type="site" description="Substrate discrimination" evidence="12">
    <location>
        <position position="18"/>
    </location>
</feature>
<comment type="function">
    <text evidence="12">Poorly processive, error-prone DNA polymerase involved in untargeted mutagenesis. Copies undamaged DNA at stalled replication forks, which arise in vivo from mismatched or misaligned primer ends. These misaligned primers can be extended by PolIV. Exhibits no 3'-5' exonuclease (proofreading) activity. May be involved in translesional synthesis, in conjunction with the beta clamp from PolIII.</text>
</comment>
<dbReference type="Gene3D" id="3.30.1490.100">
    <property type="entry name" value="DNA polymerase, Y-family, little finger domain"/>
    <property type="match status" value="1"/>
</dbReference>
<dbReference type="Proteomes" id="UP000325372">
    <property type="component" value="Unassembled WGS sequence"/>
</dbReference>
<evidence type="ECO:0000313" key="14">
    <source>
        <dbReference type="EMBL" id="KAA9132004.1"/>
    </source>
</evidence>
<dbReference type="EMBL" id="VYXP01000004">
    <property type="protein sequence ID" value="KAA9132004.1"/>
    <property type="molecule type" value="Genomic_DNA"/>
</dbReference>
<sequence>MSANPSRAIIHVDMDAFYASVEQHDDPELGDKAVIVGGLGPRGVVSAASYAARALGVRSAMPVAQARRLAPGATYLSPRLSRYREVSALVFEQFRRYTPLVEGLSLDEAFLDVTGSLKLFGSREAIGERIRDDILAATGLAASVGIAHNKFLAKLASDAEKPNGFVSVSEDRAQAFLDPMPVGRLWGIGKRTEPRLRAIGVLTIGQLRRADGGALKTVLGNQVGHFVALANGIDDREVVPARPDKSISHEITFDRNLTDERALRAELLALSEAVMRRVRKQHLAARTVHLKIRDGRFQTATRSLTLRAPTSQTRGLYQVGRSLLERWLAEHRYTPVRLLGIGVSGFSEAIEPATGSGGLDSAIDAITGRFGDAKLVRGLTLGRRPLRR</sequence>
<reference evidence="14 15" key="1">
    <citation type="submission" date="2019-09" db="EMBL/GenBank/DDBJ databases">
        <title>Wenzhouxiangella sp. Genome sequencing and assembly.</title>
        <authorList>
            <person name="Zhang R."/>
        </authorList>
    </citation>
    <scope>NUCLEOTIDE SEQUENCE [LARGE SCALE GENOMIC DNA]</scope>
    <source>
        <strain evidence="14 15">W260</strain>
    </source>
</reference>
<evidence type="ECO:0000256" key="8">
    <source>
        <dbReference type="ARBA" id="ARBA00022842"/>
    </source>
</evidence>
<evidence type="ECO:0000256" key="9">
    <source>
        <dbReference type="ARBA" id="ARBA00022932"/>
    </source>
</evidence>
<dbReference type="Pfam" id="PF11799">
    <property type="entry name" value="IMS_C"/>
    <property type="match status" value="1"/>
</dbReference>
<evidence type="ECO:0000256" key="10">
    <source>
        <dbReference type="ARBA" id="ARBA00023204"/>
    </source>
</evidence>
<dbReference type="PANTHER" id="PTHR11076:SF33">
    <property type="entry name" value="DNA POLYMERASE KAPPA"/>
    <property type="match status" value="1"/>
</dbReference>
<dbReference type="Gene3D" id="1.10.150.20">
    <property type="entry name" value="5' to 3' exonuclease, C-terminal subdomain"/>
    <property type="match status" value="1"/>
</dbReference>
<keyword evidence="5 12" id="KW-0235">DNA replication</keyword>
<dbReference type="SUPFAM" id="SSF56672">
    <property type="entry name" value="DNA/RNA polymerases"/>
    <property type="match status" value="1"/>
</dbReference>